<name>A0A915YI12_9BACT</name>
<protein>
    <submittedName>
        <fullName evidence="1">Uncharacterized protein</fullName>
    </submittedName>
</protein>
<reference evidence="1" key="1">
    <citation type="submission" date="2022-09" db="EMBL/GenBank/DDBJ databases">
        <title>Aureispira anguillicida sp. nov., isolated from Leptocephalus of Japanese eel Anguilla japonica.</title>
        <authorList>
            <person name="Yuasa K."/>
            <person name="Mekata T."/>
            <person name="Ikunari K."/>
        </authorList>
    </citation>
    <scope>NUCLEOTIDE SEQUENCE</scope>
    <source>
        <strain evidence="1">EL160426</strain>
    </source>
</reference>
<sequence>MVLVFLYSVNLIIYKYRKLFIFFNIKAKDSVFSTKKQQNLTFIIKPQH</sequence>
<gene>
    <name evidence="1" type="ORF">AsAng_0041620</name>
</gene>
<dbReference type="Proteomes" id="UP001060919">
    <property type="component" value="Chromosome"/>
</dbReference>
<evidence type="ECO:0000313" key="1">
    <source>
        <dbReference type="EMBL" id="BDS13425.1"/>
    </source>
</evidence>
<dbReference type="KEGG" id="aup:AsAng_0041620"/>
<dbReference type="EMBL" id="AP026867">
    <property type="protein sequence ID" value="BDS13425.1"/>
    <property type="molecule type" value="Genomic_DNA"/>
</dbReference>
<proteinExistence type="predicted"/>
<dbReference type="AlphaFoldDB" id="A0A915YI12"/>
<accession>A0A915YI12</accession>
<evidence type="ECO:0000313" key="2">
    <source>
        <dbReference type="Proteomes" id="UP001060919"/>
    </source>
</evidence>
<organism evidence="1 2">
    <name type="scientific">Aureispira anguillae</name>
    <dbReference type="NCBI Taxonomy" id="2864201"/>
    <lineage>
        <taxon>Bacteria</taxon>
        <taxon>Pseudomonadati</taxon>
        <taxon>Bacteroidota</taxon>
        <taxon>Saprospiria</taxon>
        <taxon>Saprospirales</taxon>
        <taxon>Saprospiraceae</taxon>
        <taxon>Aureispira</taxon>
    </lineage>
</organism>
<keyword evidence="2" id="KW-1185">Reference proteome</keyword>